<evidence type="ECO:0000313" key="2">
    <source>
        <dbReference type="Proteomes" id="UP000769157"/>
    </source>
</evidence>
<evidence type="ECO:0000313" key="1">
    <source>
        <dbReference type="EMBL" id="KAH3668267.1"/>
    </source>
</evidence>
<protein>
    <submittedName>
        <fullName evidence="1">Uncharacterized protein</fullName>
    </submittedName>
</protein>
<reference evidence="1" key="1">
    <citation type="journal article" date="2021" name="Open Biol.">
        <title>Shared evolutionary footprints suggest mitochondrial oxidative damage underlies multiple complex I losses in fungi.</title>
        <authorList>
            <person name="Schikora-Tamarit M.A."/>
            <person name="Marcet-Houben M."/>
            <person name="Nosek J."/>
            <person name="Gabaldon T."/>
        </authorList>
    </citation>
    <scope>NUCLEOTIDE SEQUENCE</scope>
    <source>
        <strain evidence="1">CBS6075</strain>
    </source>
</reference>
<dbReference type="EMBL" id="JAEUBE010000158">
    <property type="protein sequence ID" value="KAH3668267.1"/>
    <property type="molecule type" value="Genomic_DNA"/>
</dbReference>
<accession>A0A9P8PA75</accession>
<dbReference type="RefSeq" id="XP_046062681.1">
    <property type="nucleotide sequence ID" value="XM_046202846.1"/>
</dbReference>
<name>A0A9P8PA75_9ASCO</name>
<organism evidence="1 2">
    <name type="scientific">Ogataea philodendri</name>
    <dbReference type="NCBI Taxonomy" id="1378263"/>
    <lineage>
        <taxon>Eukaryota</taxon>
        <taxon>Fungi</taxon>
        <taxon>Dikarya</taxon>
        <taxon>Ascomycota</taxon>
        <taxon>Saccharomycotina</taxon>
        <taxon>Pichiomycetes</taxon>
        <taxon>Pichiales</taxon>
        <taxon>Pichiaceae</taxon>
        <taxon>Ogataea</taxon>
    </lineage>
</organism>
<sequence length="306" mass="33477">MYICSRFWSHPHTVDVTEHPNTIFTFHELASSSGVPQGLPHGLTRVAVVRAHSLLQAIGGWSGVVVGNTRDIMVQNVGFNNVVEEEPTNKAKVSVNGCSSASSKRPFVAVIVWQSHVGMLEVGDENQPVVGEDVWNQPVDCPVESTKALAPLVTDESLGQHTDVGQHNVPEVTLLKNRRHWIVVRNSKSAVSGVFLTRNVGEQVPPPATKLLHQQTCKSLDRSVFSQLAELDPAVDPMIFLKLLNSLWNKHHISSQVTSGLVVLAVTELPGEVWHVQVRMDDPAHSVVHSHVIGKSVMSAFMTHNP</sequence>
<dbReference type="Proteomes" id="UP000769157">
    <property type="component" value="Unassembled WGS sequence"/>
</dbReference>
<dbReference type="AlphaFoldDB" id="A0A9P8PA75"/>
<dbReference type="GeneID" id="70233988"/>
<gene>
    <name evidence="1" type="ORF">OGAPHI_002021</name>
</gene>
<keyword evidence="2" id="KW-1185">Reference proteome</keyword>
<reference evidence="1" key="2">
    <citation type="submission" date="2021-01" db="EMBL/GenBank/DDBJ databases">
        <authorList>
            <person name="Schikora-Tamarit M.A."/>
        </authorList>
    </citation>
    <scope>NUCLEOTIDE SEQUENCE</scope>
    <source>
        <strain evidence="1">CBS6075</strain>
    </source>
</reference>
<proteinExistence type="predicted"/>
<comment type="caution">
    <text evidence="1">The sequence shown here is derived from an EMBL/GenBank/DDBJ whole genome shotgun (WGS) entry which is preliminary data.</text>
</comment>